<dbReference type="EMBL" id="FXAK01000007">
    <property type="protein sequence ID" value="SMF64354.1"/>
    <property type="molecule type" value="Genomic_DNA"/>
</dbReference>
<organism evidence="1 2">
    <name type="scientific">Azospirillum oryzae</name>
    <dbReference type="NCBI Taxonomy" id="286727"/>
    <lineage>
        <taxon>Bacteria</taxon>
        <taxon>Pseudomonadati</taxon>
        <taxon>Pseudomonadota</taxon>
        <taxon>Alphaproteobacteria</taxon>
        <taxon>Rhodospirillales</taxon>
        <taxon>Azospirillaceae</taxon>
        <taxon>Azospirillum</taxon>
    </lineage>
</organism>
<reference evidence="1 2" key="1">
    <citation type="submission" date="2017-04" db="EMBL/GenBank/DDBJ databases">
        <authorList>
            <person name="Afonso C.L."/>
            <person name="Miller P.J."/>
            <person name="Scott M.A."/>
            <person name="Spackman E."/>
            <person name="Goraichik I."/>
            <person name="Dimitrov K.M."/>
            <person name="Suarez D.L."/>
            <person name="Swayne D.E."/>
        </authorList>
    </citation>
    <scope>NUCLEOTIDE SEQUENCE [LARGE SCALE GENOMIC DNA]</scope>
    <source>
        <strain evidence="1 2">A2P</strain>
    </source>
</reference>
<evidence type="ECO:0000313" key="2">
    <source>
        <dbReference type="Proteomes" id="UP000192936"/>
    </source>
</evidence>
<dbReference type="STRING" id="286727.SAMN02982917_3304"/>
<dbReference type="OrthoDB" id="7360873at2"/>
<evidence type="ECO:0000313" key="1">
    <source>
        <dbReference type="EMBL" id="SMF64354.1"/>
    </source>
</evidence>
<accession>A0A1X7G5F3</accession>
<sequence>MKELRCLVFTDQEVVRAVLDRRRRVKDTLPVGTVSKVVYHRNEGPEQEGIETRLSITDDDGAVTELVLADTEVTAALVGYCMGRRIPLPVASDKMLHLINGALTLMITMNFNKAPRLVVAGAAEGVGAGAAADRMSPKRRIGR</sequence>
<dbReference type="Proteomes" id="UP000192936">
    <property type="component" value="Unassembled WGS sequence"/>
</dbReference>
<dbReference type="AlphaFoldDB" id="A0A1X7G5F3"/>
<name>A0A1X7G5F3_9PROT</name>
<proteinExistence type="predicted"/>
<dbReference type="RefSeq" id="WP_085087219.1">
    <property type="nucleotide sequence ID" value="NZ_FXAK01000007.1"/>
</dbReference>
<gene>
    <name evidence="1" type="ORF">SAMN02982917_3304</name>
</gene>
<protein>
    <submittedName>
        <fullName evidence="1">Uncharacterized protein</fullName>
    </submittedName>
</protein>